<keyword evidence="1" id="KW-0472">Membrane</keyword>
<dbReference type="RefSeq" id="WP_135647573.1">
    <property type="nucleotide sequence ID" value="NZ_RQGF01000005.1"/>
</dbReference>
<keyword evidence="3" id="KW-1185">Reference proteome</keyword>
<feature type="transmembrane region" description="Helical" evidence="1">
    <location>
        <begin position="65"/>
        <end position="84"/>
    </location>
</feature>
<feature type="transmembrane region" description="Helical" evidence="1">
    <location>
        <begin position="36"/>
        <end position="53"/>
    </location>
</feature>
<keyword evidence="1" id="KW-1133">Transmembrane helix</keyword>
<dbReference type="EMBL" id="RQGF01000005">
    <property type="protein sequence ID" value="TGL65712.1"/>
    <property type="molecule type" value="Genomic_DNA"/>
</dbReference>
<organism evidence="2 3">
    <name type="scientific">Leptospira sarikeiensis</name>
    <dbReference type="NCBI Taxonomy" id="2484943"/>
    <lineage>
        <taxon>Bacteria</taxon>
        <taxon>Pseudomonadati</taxon>
        <taxon>Spirochaetota</taxon>
        <taxon>Spirochaetia</taxon>
        <taxon>Leptospirales</taxon>
        <taxon>Leptospiraceae</taxon>
        <taxon>Leptospira</taxon>
    </lineage>
</organism>
<feature type="transmembrane region" description="Helical" evidence="1">
    <location>
        <begin position="90"/>
        <end position="108"/>
    </location>
</feature>
<evidence type="ECO:0000256" key="1">
    <source>
        <dbReference type="SAM" id="Phobius"/>
    </source>
</evidence>
<accession>A0A4R9KEN0</accession>
<keyword evidence="1" id="KW-0812">Transmembrane</keyword>
<feature type="transmembrane region" description="Helical" evidence="1">
    <location>
        <begin position="140"/>
        <end position="157"/>
    </location>
</feature>
<reference evidence="2" key="1">
    <citation type="journal article" date="2019" name="PLoS Negl. Trop. Dis.">
        <title>Revisiting the worldwide diversity of Leptospira species in the environment.</title>
        <authorList>
            <person name="Vincent A.T."/>
            <person name="Schiettekatte O."/>
            <person name="Bourhy P."/>
            <person name="Veyrier F.J."/>
            <person name="Picardeau M."/>
        </authorList>
    </citation>
    <scope>NUCLEOTIDE SEQUENCE [LARGE SCALE GENOMIC DNA]</scope>
    <source>
        <strain evidence="2">201702455</strain>
    </source>
</reference>
<feature type="transmembrane region" description="Helical" evidence="1">
    <location>
        <begin position="7"/>
        <end position="24"/>
    </location>
</feature>
<name>A0A4R9KEN0_9LEPT</name>
<dbReference type="OrthoDB" id="346195at2"/>
<dbReference type="Proteomes" id="UP000297762">
    <property type="component" value="Unassembled WGS sequence"/>
</dbReference>
<comment type="caution">
    <text evidence="2">The sequence shown here is derived from an EMBL/GenBank/DDBJ whole genome shotgun (WGS) entry which is preliminary data.</text>
</comment>
<protein>
    <submittedName>
        <fullName evidence="2">Uncharacterized protein</fullName>
    </submittedName>
</protein>
<evidence type="ECO:0000313" key="2">
    <source>
        <dbReference type="EMBL" id="TGL65712.1"/>
    </source>
</evidence>
<feature type="transmembrane region" description="Helical" evidence="1">
    <location>
        <begin position="117"/>
        <end position="134"/>
    </location>
</feature>
<dbReference type="AlphaFoldDB" id="A0A4R9KEN0"/>
<sequence length="167" mass="18782">MIGVGNVFGIFLIVGGLLRILASFPIELQIISKENFYFIIDSFLFLGIIGLYLRFEINFKSFKFVTFIVSLASSLLLLSRGFIFYKTNPYFIGASFLLLGLTTFSWIVRTTSPETKISFYSFFGSMLFGILASILPVQSFLFSISGILFGLGAIFLGRSRIRKIILE</sequence>
<evidence type="ECO:0000313" key="3">
    <source>
        <dbReference type="Proteomes" id="UP000297762"/>
    </source>
</evidence>
<gene>
    <name evidence="2" type="ORF">EHQ64_00665</name>
</gene>
<proteinExistence type="predicted"/>